<evidence type="ECO:0000313" key="1">
    <source>
        <dbReference type="EMBL" id="QJT09678.1"/>
    </source>
</evidence>
<accession>A0ABX6NGC2</accession>
<dbReference type="EMBL" id="CP039543">
    <property type="protein sequence ID" value="QJT09678.1"/>
    <property type="molecule type" value="Genomic_DNA"/>
</dbReference>
<organism evidence="1 2">
    <name type="scientific">Oceanidesulfovibrio marinus</name>
    <dbReference type="NCBI Taxonomy" id="370038"/>
    <lineage>
        <taxon>Bacteria</taxon>
        <taxon>Pseudomonadati</taxon>
        <taxon>Thermodesulfobacteriota</taxon>
        <taxon>Desulfovibrionia</taxon>
        <taxon>Desulfovibrionales</taxon>
        <taxon>Desulfovibrionaceae</taxon>
        <taxon>Oceanidesulfovibrio</taxon>
    </lineage>
</organism>
<dbReference type="RefSeq" id="WP_171267519.1">
    <property type="nucleotide sequence ID" value="NZ_CP039543.1"/>
</dbReference>
<proteinExistence type="predicted"/>
<keyword evidence="2" id="KW-1185">Reference proteome</keyword>
<gene>
    <name evidence="1" type="ORF">E8L03_12365</name>
</gene>
<evidence type="ECO:0000313" key="2">
    <source>
        <dbReference type="Proteomes" id="UP000503251"/>
    </source>
</evidence>
<protein>
    <submittedName>
        <fullName evidence="1">Uncharacterized protein</fullName>
    </submittedName>
</protein>
<reference evidence="1 2" key="1">
    <citation type="submission" date="2019-04" db="EMBL/GenBank/DDBJ databases">
        <title>Isolation and culture of sulfate reducing bacteria from the cold seep of the South China Sea.</title>
        <authorList>
            <person name="Sun C."/>
            <person name="Liu R."/>
        </authorList>
    </citation>
    <scope>NUCLEOTIDE SEQUENCE [LARGE SCALE GENOMIC DNA]</scope>
    <source>
        <strain evidence="1 2">CS1</strain>
    </source>
</reference>
<name>A0ABX6NGC2_9BACT</name>
<sequence length="150" mass="17262">MSSSNSGRIKIQMRQVADIRPETFLEGAKPFWDKGYLFMVVELEASGYVEETVGCCMMDFIARCEKDVMLLDYHTLRTVLAASSVDTCIIKVFRPGTPLSEMVACRNEENTAFVEMELTDGEVWELYAEDLRFNRAFMKVWQDADIEREC</sequence>
<dbReference type="Proteomes" id="UP000503251">
    <property type="component" value="Chromosome"/>
</dbReference>